<keyword evidence="6 9" id="KW-1133">Transmembrane helix</keyword>
<dbReference type="AlphaFoldDB" id="A0A3L8S0Y6"/>
<feature type="signal peptide" evidence="9">
    <location>
        <begin position="1"/>
        <end position="18"/>
    </location>
</feature>
<keyword evidence="4 9" id="KW-0812">Transmembrane</keyword>
<evidence type="ECO:0000256" key="4">
    <source>
        <dbReference type="ARBA" id="ARBA00022692"/>
    </source>
</evidence>
<gene>
    <name evidence="11" type="ORF">DV515_00013359</name>
</gene>
<dbReference type="PROSITE" id="PS01310">
    <property type="entry name" value="FXYD"/>
    <property type="match status" value="1"/>
</dbReference>
<evidence type="ECO:0000256" key="10">
    <source>
        <dbReference type="SAM" id="MobiDB-lite"/>
    </source>
</evidence>
<keyword evidence="12" id="KW-1185">Reference proteome</keyword>
<evidence type="ECO:0000256" key="3">
    <source>
        <dbReference type="ARBA" id="ARBA00022448"/>
    </source>
</evidence>
<protein>
    <recommendedName>
        <fullName evidence="9">FXYD domain-containing ion transport regulator</fullName>
    </recommendedName>
</protein>
<feature type="compositionally biased region" description="Low complexity" evidence="10">
    <location>
        <begin position="133"/>
        <end position="144"/>
    </location>
</feature>
<comment type="subcellular location">
    <subcellularLocation>
        <location evidence="1">Membrane</location>
        <topology evidence="1">Single-pass type I membrane protein</topology>
    </subcellularLocation>
</comment>
<dbReference type="PANTHER" id="PTHR14132:SF15">
    <property type="entry name" value="FXYD DOMAIN-CONTAINING ION TRANSPORT REGULATOR 6-RELATED"/>
    <property type="match status" value="1"/>
</dbReference>
<dbReference type="STRING" id="44316.ENSEGOP00005016595"/>
<dbReference type="EMBL" id="QUSF01000089">
    <property type="protein sequence ID" value="RLV93749.1"/>
    <property type="molecule type" value="Genomic_DNA"/>
</dbReference>
<accession>A0A3L8S0Y6</accession>
<keyword evidence="3 9" id="KW-0813">Transport</keyword>
<dbReference type="CDD" id="cd20324">
    <property type="entry name" value="FXYD6"/>
    <property type="match status" value="1"/>
</dbReference>
<evidence type="ECO:0000256" key="5">
    <source>
        <dbReference type="ARBA" id="ARBA00022729"/>
    </source>
</evidence>
<evidence type="ECO:0000256" key="8">
    <source>
        <dbReference type="ARBA" id="ARBA00023136"/>
    </source>
</evidence>
<keyword evidence="8 9" id="KW-0472">Membrane</keyword>
<dbReference type="GO" id="GO:0016020">
    <property type="term" value="C:membrane"/>
    <property type="evidence" value="ECO:0007669"/>
    <property type="project" value="UniProtKB-SubCell"/>
</dbReference>
<proteinExistence type="inferred from homology"/>
<evidence type="ECO:0000256" key="2">
    <source>
        <dbReference type="ARBA" id="ARBA00005948"/>
    </source>
</evidence>
<feature type="region of interest" description="Disordered" evidence="10">
    <location>
        <begin position="105"/>
        <end position="156"/>
    </location>
</feature>
<dbReference type="GO" id="GO:0017080">
    <property type="term" value="F:sodium channel regulator activity"/>
    <property type="evidence" value="ECO:0007669"/>
    <property type="project" value="TreeGrafter"/>
</dbReference>
<feature type="transmembrane region" description="Helical" evidence="9">
    <location>
        <begin position="37"/>
        <end position="58"/>
    </location>
</feature>
<reference evidence="11 12" key="1">
    <citation type="journal article" date="2018" name="Proc. R. Soc. B">
        <title>A non-coding region near Follistatin controls head colour polymorphism in the Gouldian finch.</title>
        <authorList>
            <person name="Toomey M.B."/>
            <person name="Marques C.I."/>
            <person name="Andrade P."/>
            <person name="Araujo P.M."/>
            <person name="Sabatino S."/>
            <person name="Gazda M.A."/>
            <person name="Afonso S."/>
            <person name="Lopes R.J."/>
            <person name="Corbo J.C."/>
            <person name="Carneiro M."/>
        </authorList>
    </citation>
    <scope>NUCLEOTIDE SEQUENCE [LARGE SCALE GENOMIC DNA]</scope>
    <source>
        <strain evidence="11">Red01</strain>
        <tissue evidence="11">Muscle</tissue>
    </source>
</reference>
<dbReference type="GO" id="GO:0006811">
    <property type="term" value="P:monoatomic ion transport"/>
    <property type="evidence" value="ECO:0007669"/>
    <property type="project" value="UniProtKB-KW"/>
</dbReference>
<dbReference type="Gene3D" id="1.20.5.780">
    <property type="entry name" value="Single helix bin"/>
    <property type="match status" value="1"/>
</dbReference>
<dbReference type="Pfam" id="PF02038">
    <property type="entry name" value="ATP1G1_PLM_MAT8"/>
    <property type="match status" value="1"/>
</dbReference>
<evidence type="ECO:0000256" key="7">
    <source>
        <dbReference type="ARBA" id="ARBA00023065"/>
    </source>
</evidence>
<evidence type="ECO:0000256" key="6">
    <source>
        <dbReference type="ARBA" id="ARBA00022989"/>
    </source>
</evidence>
<keyword evidence="7 9" id="KW-0406">Ion transport</keyword>
<dbReference type="InterPro" id="IPR000272">
    <property type="entry name" value="Ion-transport_regulator_FXYD"/>
</dbReference>
<evidence type="ECO:0000313" key="12">
    <source>
        <dbReference type="Proteomes" id="UP000276834"/>
    </source>
</evidence>
<comment type="caution">
    <text evidence="11">The sequence shown here is derived from an EMBL/GenBank/DDBJ whole genome shotgun (WGS) entry which is preliminary data.</text>
</comment>
<dbReference type="GO" id="GO:0043269">
    <property type="term" value="P:regulation of monoatomic ion transport"/>
    <property type="evidence" value="ECO:0007669"/>
    <property type="project" value="InterPro"/>
</dbReference>
<evidence type="ECO:0000256" key="1">
    <source>
        <dbReference type="ARBA" id="ARBA00004479"/>
    </source>
</evidence>
<evidence type="ECO:0000256" key="9">
    <source>
        <dbReference type="RuleBase" id="RU364131"/>
    </source>
</evidence>
<organism evidence="11 12">
    <name type="scientific">Chloebia gouldiae</name>
    <name type="common">Gouldian finch</name>
    <name type="synonym">Erythrura gouldiae</name>
    <dbReference type="NCBI Taxonomy" id="44316"/>
    <lineage>
        <taxon>Eukaryota</taxon>
        <taxon>Metazoa</taxon>
        <taxon>Chordata</taxon>
        <taxon>Craniata</taxon>
        <taxon>Vertebrata</taxon>
        <taxon>Euteleostomi</taxon>
        <taxon>Archelosauria</taxon>
        <taxon>Archosauria</taxon>
        <taxon>Dinosauria</taxon>
        <taxon>Saurischia</taxon>
        <taxon>Theropoda</taxon>
        <taxon>Coelurosauria</taxon>
        <taxon>Aves</taxon>
        <taxon>Neognathae</taxon>
        <taxon>Neoaves</taxon>
        <taxon>Telluraves</taxon>
        <taxon>Australaves</taxon>
        <taxon>Passeriformes</taxon>
        <taxon>Passeroidea</taxon>
        <taxon>Passeridae</taxon>
        <taxon>Chloebia</taxon>
    </lineage>
</organism>
<dbReference type="InterPro" id="IPR047297">
    <property type="entry name" value="FXYD_motif"/>
</dbReference>
<name>A0A3L8S0Y6_CHLGU</name>
<dbReference type="Proteomes" id="UP000276834">
    <property type="component" value="Unassembled WGS sequence"/>
</dbReference>
<dbReference type="OrthoDB" id="8895254at2759"/>
<dbReference type="PANTHER" id="PTHR14132">
    <property type="entry name" value="SODIUM/POTASSIUM-TRANSPORTING ATPASE SUBUNIT GAMMA"/>
    <property type="match status" value="1"/>
</dbReference>
<feature type="compositionally biased region" description="Basic and acidic residues" evidence="10">
    <location>
        <begin position="111"/>
        <end position="129"/>
    </location>
</feature>
<sequence length="187" mass="19807">MEAAFIFLCSLLVPAAVADVASPEKEEEDPFNYDYQSLRIGGLVFAVVLFTVGILLIIKRLHSLGVPLGCPKLGEQLCLLPVHLPGHPTPQIPAALTVLLSLQGSRGRGGSGREPDHLERARDPRRDTRAQMPAACEETETPAAGPSQETPCPCPPLCSSTGSLSPNPTKLRSASSLPPVVCNVAVR</sequence>
<keyword evidence="5 9" id="KW-0732">Signal</keyword>
<feature type="chain" id="PRO_5017855533" description="FXYD domain-containing ion transport regulator" evidence="9">
    <location>
        <begin position="19"/>
        <end position="187"/>
    </location>
</feature>
<comment type="similarity">
    <text evidence="2 9">Belongs to the FXYD family.</text>
</comment>
<evidence type="ECO:0000313" key="11">
    <source>
        <dbReference type="EMBL" id="RLV93749.1"/>
    </source>
</evidence>